<evidence type="ECO:0000256" key="5">
    <source>
        <dbReference type="ARBA" id="ARBA00022725"/>
    </source>
</evidence>
<dbReference type="InterPro" id="IPR004117">
    <property type="entry name" value="7tm6_olfct_rcpt"/>
</dbReference>
<sequence length="410" mass="47447">MADTTPLERFRRTLAWQNRMLAWFGLYVYMGQHRYTYRLVVTLLLCVSFFIFTVYSAIISWGNAAEVMFSVVTVFYDFVGLTRLAILLSYPDDCYRVVQLAEQMYENDDPGTLLLSSGAASHQQHHHRQAKEQVLIRYTDLFQHSVTIFTVCFLSSIALVVMLPFVMYIFTGDMILPLGVWLPYMDPREPVGYWVTLGVQLMYIIAGPLALTPSQNVYFAFIFNICMQYELLTVQLDELDATIERNSSQVPVNAAAKAAGRVLVRDQLVRIIEYQQKCRNYIRIIEKCYANQTFVEFFCSSGQVALMFYEFRRTFWLPGLFVMPAAILQMLIQCGLGTLIEMRCDQFTTKLCAISWLRMERTEQKMYQFVVASAQQPARLTCGGIGVINMNLFLAIYKKVYSFFMMLRNF</sequence>
<evidence type="ECO:0000313" key="11">
    <source>
        <dbReference type="EMBL" id="ETN65050.1"/>
    </source>
</evidence>
<dbReference type="Pfam" id="PF02949">
    <property type="entry name" value="7tm_6"/>
    <property type="match status" value="1"/>
</dbReference>
<dbReference type="VEuPathDB" id="VectorBase:ADAC003188"/>
<evidence type="ECO:0000256" key="9">
    <source>
        <dbReference type="ARBA" id="ARBA00023224"/>
    </source>
</evidence>
<reference evidence="12" key="4">
    <citation type="submission" date="2015-06" db="UniProtKB">
        <authorList>
            <consortium name="EnsemblMetazoa"/>
        </authorList>
    </citation>
    <scope>IDENTIFICATION</scope>
</reference>
<evidence type="ECO:0000313" key="13">
    <source>
        <dbReference type="Proteomes" id="UP000000673"/>
    </source>
</evidence>
<dbReference type="GO" id="GO:0005549">
    <property type="term" value="F:odorant binding"/>
    <property type="evidence" value="ECO:0007669"/>
    <property type="project" value="InterPro"/>
</dbReference>
<dbReference type="Proteomes" id="UP000000673">
    <property type="component" value="Unassembled WGS sequence"/>
</dbReference>
<evidence type="ECO:0000256" key="8">
    <source>
        <dbReference type="ARBA" id="ARBA00023170"/>
    </source>
</evidence>
<dbReference type="FunCoup" id="W5JQ73">
    <property type="interactions" value="7"/>
</dbReference>
<dbReference type="OMA" id="VINMNLF"/>
<evidence type="ECO:0000256" key="3">
    <source>
        <dbReference type="ARBA" id="ARBA00022606"/>
    </source>
</evidence>
<feature type="transmembrane region" description="Helical" evidence="10">
    <location>
        <begin position="191"/>
        <end position="211"/>
    </location>
</feature>
<dbReference type="VEuPathDB" id="VectorBase:ADAR2_009439"/>
<comment type="subcellular location">
    <subcellularLocation>
        <location evidence="1">Cell membrane</location>
        <topology evidence="1">Multi-pass membrane protein</topology>
    </subcellularLocation>
</comment>
<keyword evidence="13" id="KW-1185">Reference proteome</keyword>
<keyword evidence="8 11" id="KW-0675">Receptor</keyword>
<reference evidence="11" key="2">
    <citation type="submission" date="2010-05" db="EMBL/GenBank/DDBJ databases">
        <authorList>
            <person name="Almeida L.G."/>
            <person name="Nicolas M.F."/>
            <person name="Souza R.C."/>
            <person name="Vasconcelos A.T.R."/>
        </authorList>
    </citation>
    <scope>NUCLEOTIDE SEQUENCE</scope>
</reference>
<dbReference type="AlphaFoldDB" id="W5JQ73"/>
<keyword evidence="7 10" id="KW-0472">Membrane</keyword>
<dbReference type="HOGENOM" id="CLU_044523_0_1_1"/>
<keyword evidence="9" id="KW-0807">Transducer</keyword>
<proteinExistence type="predicted"/>
<evidence type="ECO:0000256" key="6">
    <source>
        <dbReference type="ARBA" id="ARBA00022989"/>
    </source>
</evidence>
<dbReference type="eggNOG" id="ENOG502TD52">
    <property type="taxonomic scope" value="Eukaryota"/>
</dbReference>
<evidence type="ECO:0000313" key="12">
    <source>
        <dbReference type="EnsemblMetazoa" id="ADAC003188-PA"/>
    </source>
</evidence>
<organism evidence="11">
    <name type="scientific">Anopheles darlingi</name>
    <name type="common">Mosquito</name>
    <dbReference type="NCBI Taxonomy" id="43151"/>
    <lineage>
        <taxon>Eukaryota</taxon>
        <taxon>Metazoa</taxon>
        <taxon>Ecdysozoa</taxon>
        <taxon>Arthropoda</taxon>
        <taxon>Hexapoda</taxon>
        <taxon>Insecta</taxon>
        <taxon>Pterygota</taxon>
        <taxon>Neoptera</taxon>
        <taxon>Endopterygota</taxon>
        <taxon>Diptera</taxon>
        <taxon>Nematocera</taxon>
        <taxon>Culicoidea</taxon>
        <taxon>Culicidae</taxon>
        <taxon>Anophelinae</taxon>
        <taxon>Anopheles</taxon>
    </lineage>
</organism>
<feature type="transmembrane region" description="Helical" evidence="10">
    <location>
        <begin position="315"/>
        <end position="340"/>
    </location>
</feature>
<evidence type="ECO:0000256" key="2">
    <source>
        <dbReference type="ARBA" id="ARBA00022475"/>
    </source>
</evidence>
<dbReference type="GO" id="GO:0005886">
    <property type="term" value="C:plasma membrane"/>
    <property type="evidence" value="ECO:0007669"/>
    <property type="project" value="UniProtKB-SubCell"/>
</dbReference>
<keyword evidence="5" id="KW-0552">Olfaction</keyword>
<gene>
    <name evidence="11" type="ORF">AND_003188</name>
</gene>
<reference evidence="11" key="3">
    <citation type="journal article" date="2013" name="Nucleic Acids Res.">
        <title>The genome of Anopheles darlingi, the main neotropical malaria vector.</title>
        <authorList>
            <person name="Marinotti O."/>
            <person name="Cerqueira G.C."/>
            <person name="de Almeida L.G."/>
            <person name="Ferro M.I."/>
            <person name="Loreto E.L."/>
            <person name="Zaha A."/>
            <person name="Teixeira S.M."/>
            <person name="Wespiser A.R."/>
            <person name="Almeida E Silva A."/>
            <person name="Schlindwein A.D."/>
            <person name="Pacheco A.C."/>
            <person name="Silva A.L."/>
            <person name="Graveley B.R."/>
            <person name="Walenz B.P."/>
            <person name="Lima Bde A."/>
            <person name="Ribeiro C.A."/>
            <person name="Nunes-Silva C.G."/>
            <person name="de Carvalho C.R."/>
            <person name="Soares C.M."/>
            <person name="de Menezes C.B."/>
            <person name="Matiolli C."/>
            <person name="Caffrey D."/>
            <person name="Araujo D.A."/>
            <person name="de Oliveira D.M."/>
            <person name="Golenbock D."/>
            <person name="Grisard E.C."/>
            <person name="Fantinatti-Garboggini F."/>
            <person name="de Carvalho F.M."/>
            <person name="Barcellos F.G."/>
            <person name="Prosdocimi F."/>
            <person name="May G."/>
            <person name="Azevedo Junior G.M."/>
            <person name="Guimaraes G.M."/>
            <person name="Goldman G.H."/>
            <person name="Padilha I.Q."/>
            <person name="Batista Jda S."/>
            <person name="Ferro J.A."/>
            <person name="Ribeiro J.M."/>
            <person name="Fietto J.L."/>
            <person name="Dabbas K.M."/>
            <person name="Cerdeira L."/>
            <person name="Agnez-Lima L.F."/>
            <person name="Brocchi M."/>
            <person name="de Carvalho M.O."/>
            <person name="Teixeira Mde M."/>
            <person name="Diniz Maia Mde M."/>
            <person name="Goldman M.H."/>
            <person name="Cruz Schneider M.P."/>
            <person name="Felipe M.S."/>
            <person name="Hungria M."/>
            <person name="Nicolas M.F."/>
            <person name="Pereira M."/>
            <person name="Montes M.A."/>
            <person name="Cantao M.E."/>
            <person name="Vincentz M."/>
            <person name="Rafael M.S."/>
            <person name="Silverman N."/>
            <person name="Stoco P.H."/>
            <person name="Souza R.C."/>
            <person name="Vicentini R."/>
            <person name="Gazzinelli R.T."/>
            <person name="Neves Rde O."/>
            <person name="Silva R."/>
            <person name="Astolfi-Filho S."/>
            <person name="Maciel T.E."/>
            <person name="Urmenyi T.P."/>
            <person name="Tadei W.P."/>
            <person name="Camargo E.P."/>
            <person name="de Vasconcelos A.T."/>
        </authorList>
    </citation>
    <scope>NUCLEOTIDE SEQUENCE</scope>
</reference>
<keyword evidence="6 10" id="KW-1133">Transmembrane helix</keyword>
<evidence type="ECO:0000256" key="4">
    <source>
        <dbReference type="ARBA" id="ARBA00022692"/>
    </source>
</evidence>
<dbReference type="GO" id="GO:0004984">
    <property type="term" value="F:olfactory receptor activity"/>
    <property type="evidence" value="ECO:0007669"/>
    <property type="project" value="InterPro"/>
</dbReference>
<keyword evidence="4 10" id="KW-0812">Transmembrane</keyword>
<evidence type="ECO:0000256" key="7">
    <source>
        <dbReference type="ARBA" id="ARBA00023136"/>
    </source>
</evidence>
<feature type="transmembrane region" description="Helical" evidence="10">
    <location>
        <begin position="67"/>
        <end position="90"/>
    </location>
</feature>
<dbReference type="PANTHER" id="PTHR21137">
    <property type="entry name" value="ODORANT RECEPTOR"/>
    <property type="match status" value="1"/>
</dbReference>
<evidence type="ECO:0000256" key="1">
    <source>
        <dbReference type="ARBA" id="ARBA00004651"/>
    </source>
</evidence>
<feature type="transmembrane region" description="Helical" evidence="10">
    <location>
        <begin position="146"/>
        <end position="171"/>
    </location>
</feature>
<dbReference type="EMBL" id="ADMH02000787">
    <property type="protein sequence ID" value="ETN65050.1"/>
    <property type="molecule type" value="Genomic_DNA"/>
</dbReference>
<dbReference type="EnsemblMetazoa" id="ADAC003188-RA">
    <property type="protein sequence ID" value="ADAC003188-PA"/>
    <property type="gene ID" value="ADAC003188"/>
</dbReference>
<dbReference type="PANTHER" id="PTHR21137:SF35">
    <property type="entry name" value="ODORANT RECEPTOR 19A-RELATED"/>
    <property type="match status" value="1"/>
</dbReference>
<dbReference type="GO" id="GO:0007165">
    <property type="term" value="P:signal transduction"/>
    <property type="evidence" value="ECO:0007669"/>
    <property type="project" value="UniProtKB-KW"/>
</dbReference>
<accession>W5JQ73</accession>
<reference evidence="11 13" key="1">
    <citation type="journal article" date="2010" name="BMC Genomics">
        <title>Combination of measures distinguishes pre-miRNAs from other stem-loops in the genome of the newly sequenced Anopheles darlingi.</title>
        <authorList>
            <person name="Mendes N.D."/>
            <person name="Freitas A.T."/>
            <person name="Vasconcelos A.T."/>
            <person name="Sagot M.F."/>
        </authorList>
    </citation>
    <scope>NUCLEOTIDE SEQUENCE</scope>
</reference>
<keyword evidence="3" id="KW-0716">Sensory transduction</keyword>
<protein>
    <submittedName>
        <fullName evidence="11">Putative odorant receptor</fullName>
    </submittedName>
</protein>
<evidence type="ECO:0000256" key="10">
    <source>
        <dbReference type="SAM" id="Phobius"/>
    </source>
</evidence>
<name>W5JQ73_ANODA</name>
<feature type="transmembrane region" description="Helical" evidence="10">
    <location>
        <begin position="39"/>
        <end position="61"/>
    </location>
</feature>
<keyword evidence="2" id="KW-1003">Cell membrane</keyword>
<dbReference type="STRING" id="43151.W5JQ73"/>